<protein>
    <recommendedName>
        <fullName evidence="4">TIGR02301 family protein</fullName>
    </recommendedName>
</protein>
<dbReference type="RefSeq" id="WP_109518331.1">
    <property type="nucleotide sequence ID" value="NZ_PDOA01000014.1"/>
</dbReference>
<dbReference type="Proteomes" id="UP000245048">
    <property type="component" value="Unassembled WGS sequence"/>
</dbReference>
<evidence type="ECO:0008006" key="4">
    <source>
        <dbReference type="Google" id="ProtNLM"/>
    </source>
</evidence>
<organism evidence="2 3">
    <name type="scientific">Teichococcus aestuarii</name>
    <dbReference type="NCBI Taxonomy" id="568898"/>
    <lineage>
        <taxon>Bacteria</taxon>
        <taxon>Pseudomonadati</taxon>
        <taxon>Pseudomonadota</taxon>
        <taxon>Alphaproteobacteria</taxon>
        <taxon>Acetobacterales</taxon>
        <taxon>Roseomonadaceae</taxon>
        <taxon>Roseomonas</taxon>
    </lineage>
</organism>
<comment type="caution">
    <text evidence="2">The sequence shown here is derived from an EMBL/GenBank/DDBJ whole genome shotgun (WGS) entry which is preliminary data.</text>
</comment>
<evidence type="ECO:0000256" key="1">
    <source>
        <dbReference type="SAM" id="SignalP"/>
    </source>
</evidence>
<reference evidence="3" key="1">
    <citation type="submission" date="2017-10" db="EMBL/GenBank/DDBJ databases">
        <authorList>
            <person name="Toshchakov S.V."/>
            <person name="Goeva M.A."/>
        </authorList>
    </citation>
    <scope>NUCLEOTIDE SEQUENCE [LARGE SCALE GENOMIC DNA]</scope>
    <source>
        <strain evidence="3">JR1/69-1-13</strain>
    </source>
</reference>
<proteinExistence type="predicted"/>
<sequence length="169" mass="17930">MTKIRTILAGALALAVSSPLAAQTCLQPAEQTAFSVRALQSQLMVVALSCGQHDHYNAFVTRNQRELGQAYRQVAAHFRRVHGAGGQRQLDQFITTLANAQSQEGIRQGSHFCQNAAPLFQQALAAKPDLAGLAALSSGQAVPNPYSPAACPVRTAQAPRQTQVAAATR</sequence>
<dbReference type="AlphaFoldDB" id="A0A2U1V0U5"/>
<accession>A0A2U1V0U5</accession>
<evidence type="ECO:0000313" key="3">
    <source>
        <dbReference type="Proteomes" id="UP000245048"/>
    </source>
</evidence>
<keyword evidence="1" id="KW-0732">Signal</keyword>
<dbReference type="EMBL" id="PDOA01000014">
    <property type="protein sequence ID" value="PWC27513.1"/>
    <property type="molecule type" value="Genomic_DNA"/>
</dbReference>
<gene>
    <name evidence="2" type="ORF">CR165_17850</name>
</gene>
<feature type="chain" id="PRO_5015558487" description="TIGR02301 family protein" evidence="1">
    <location>
        <begin position="22"/>
        <end position="169"/>
    </location>
</feature>
<keyword evidence="3" id="KW-1185">Reference proteome</keyword>
<name>A0A2U1V0U5_9PROT</name>
<dbReference type="OrthoDB" id="7270931at2"/>
<feature type="signal peptide" evidence="1">
    <location>
        <begin position="1"/>
        <end position="21"/>
    </location>
</feature>
<evidence type="ECO:0000313" key="2">
    <source>
        <dbReference type="EMBL" id="PWC27513.1"/>
    </source>
</evidence>